<dbReference type="GO" id="GO:0003964">
    <property type="term" value="F:RNA-directed DNA polymerase activity"/>
    <property type="evidence" value="ECO:0007669"/>
    <property type="project" value="UniProtKB-KW"/>
</dbReference>
<keyword evidence="8" id="KW-0239">DNA-directed DNA polymerase</keyword>
<name>A0A6L2LD40_TANCI</name>
<evidence type="ECO:0000256" key="7">
    <source>
        <dbReference type="ARBA" id="ARBA00022918"/>
    </source>
</evidence>
<evidence type="ECO:0000256" key="1">
    <source>
        <dbReference type="ARBA" id="ARBA00022722"/>
    </source>
</evidence>
<reference evidence="12" key="1">
    <citation type="journal article" date="2019" name="Sci. Rep.">
        <title>Draft genome of Tanacetum cinerariifolium, the natural source of mosquito coil.</title>
        <authorList>
            <person name="Yamashiro T."/>
            <person name="Shiraishi A."/>
            <person name="Satake H."/>
            <person name="Nakayama K."/>
        </authorList>
    </citation>
    <scope>NUCLEOTIDE SEQUENCE</scope>
</reference>
<evidence type="ECO:0000256" key="9">
    <source>
        <dbReference type="ARBA" id="ARBA00023172"/>
    </source>
</evidence>
<keyword evidence="1" id="KW-0540">Nuclease</keyword>
<accession>A0A6L2LD40</accession>
<evidence type="ECO:0000313" key="12">
    <source>
        <dbReference type="EMBL" id="GEU59618.1"/>
    </source>
</evidence>
<feature type="region of interest" description="Disordered" evidence="11">
    <location>
        <begin position="760"/>
        <end position="785"/>
    </location>
</feature>
<protein>
    <submittedName>
        <fullName evidence="12">Retrovirus-related Pol polyprotein from transposon TNT 1-94</fullName>
    </submittedName>
</protein>
<sequence length="845" mass="98304">MILSGAYNHLPMSDKDLYDSWKSRSELYMKNKQHGRMILELVENGPLTWPTVEENGMSRTKKYVELSTAEKIQVDYDTKETNIIIQGLPDDIYSLVNHHRVAKDLWKGGDSLHKYYLRFTQLINDMNIYNMKMKQFQVNTKFLNSLPPEWSKFVTHVKLVKDLYTTNFDQLHTYLEQHKLYANEVHLLHERNQDPLAFIANQQMTPSHFNTYKSSYNNPQLQQQFPPSQYGSIHPTQHYSSTYPLQPQFNHSSVQPSYIYQSQMNHQTSYVPQIAYQSPQVSTQPMTESPLVDLSLAILVFSLGDDLIACLNKAMQCTQPKRPRNATWYKDKAMLVEAQEARKYLDKEKLTFLVDPGVSEDQAVQTIILNNAAFQTEDLDTYDSECDDVSNEKAVLMDNISNYGFDIVSKVPHFETYLKDMENQMHMLTKPQAFYDNIHKQAIGYQNPFYLKKAQQIIPTLYDGIVISNKHVDMHVIDDEETLILEEDFRKRFVPQQELSTNEAFWYHMLNPSTKSFDALPIKIEAHKELPKTKNVELENMMAKLLSENERLYKEINNVKKVFKEQFDSIKKTRVCTKAKSDSLIDKMNLKSAENEDLKAQIQDKVVQIVLWYLDSRCLKHMTGNRSQLINFQNGIVERRNRTLVEAARTMLIFSKALLFLWVEAINTFCYTQSRSLICLRYNKTPYELMQDKKSDLSFFHVFGALYYPTNDIDDLVPVADVPRVVDLANSHVSTSIDQGAPSISIPSTQDQEHSLNISQGFEKSPKTPHFHDDPLLEPLHEDSTSQEQVENGIMKLYFVWTEYQLADIFTKPLPRERFNFLIEKLGMRSMSPETFKHLAEETDE</sequence>
<evidence type="ECO:0000256" key="10">
    <source>
        <dbReference type="SAM" id="Coils"/>
    </source>
</evidence>
<keyword evidence="7" id="KW-0695">RNA-directed DNA polymerase</keyword>
<evidence type="ECO:0000256" key="4">
    <source>
        <dbReference type="ARBA" id="ARBA00022801"/>
    </source>
</evidence>
<dbReference type="Gene3D" id="3.30.420.10">
    <property type="entry name" value="Ribonuclease H-like superfamily/Ribonuclease H"/>
    <property type="match status" value="1"/>
</dbReference>
<gene>
    <name evidence="12" type="ORF">Tci_031596</name>
</gene>
<evidence type="ECO:0000256" key="5">
    <source>
        <dbReference type="ARBA" id="ARBA00022842"/>
    </source>
</evidence>
<dbReference type="GO" id="GO:0003676">
    <property type="term" value="F:nucleic acid binding"/>
    <property type="evidence" value="ECO:0007669"/>
    <property type="project" value="InterPro"/>
</dbReference>
<dbReference type="InterPro" id="IPR036397">
    <property type="entry name" value="RNaseH_sf"/>
</dbReference>
<keyword evidence="8" id="KW-0548">Nucleotidyltransferase</keyword>
<feature type="compositionally biased region" description="Basic and acidic residues" evidence="11">
    <location>
        <begin position="764"/>
        <end position="784"/>
    </location>
</feature>
<dbReference type="PANTHER" id="PTHR42648:SF11">
    <property type="entry name" value="TRANSPOSON TY4-P GAG-POL POLYPROTEIN"/>
    <property type="match status" value="1"/>
</dbReference>
<evidence type="ECO:0000256" key="6">
    <source>
        <dbReference type="ARBA" id="ARBA00022908"/>
    </source>
</evidence>
<keyword evidence="2" id="KW-0479">Metal-binding</keyword>
<dbReference type="AlphaFoldDB" id="A0A6L2LD40"/>
<dbReference type="InterPro" id="IPR039537">
    <property type="entry name" value="Retrotran_Ty1/copia-like"/>
</dbReference>
<keyword evidence="3" id="KW-0255">Endonuclease</keyword>
<dbReference type="GO" id="GO:0046872">
    <property type="term" value="F:metal ion binding"/>
    <property type="evidence" value="ECO:0007669"/>
    <property type="project" value="UniProtKB-KW"/>
</dbReference>
<keyword evidence="9" id="KW-0233">DNA recombination</keyword>
<dbReference type="PANTHER" id="PTHR42648">
    <property type="entry name" value="TRANSPOSASE, PUTATIVE-RELATED"/>
    <property type="match status" value="1"/>
</dbReference>
<dbReference type="GO" id="GO:0006310">
    <property type="term" value="P:DNA recombination"/>
    <property type="evidence" value="ECO:0007669"/>
    <property type="project" value="UniProtKB-KW"/>
</dbReference>
<keyword evidence="5" id="KW-0460">Magnesium</keyword>
<dbReference type="GO" id="GO:0003887">
    <property type="term" value="F:DNA-directed DNA polymerase activity"/>
    <property type="evidence" value="ECO:0007669"/>
    <property type="project" value="UniProtKB-KW"/>
</dbReference>
<dbReference type="GO" id="GO:0016787">
    <property type="term" value="F:hydrolase activity"/>
    <property type="evidence" value="ECO:0007669"/>
    <property type="project" value="UniProtKB-KW"/>
</dbReference>
<evidence type="ECO:0000256" key="8">
    <source>
        <dbReference type="ARBA" id="ARBA00022932"/>
    </source>
</evidence>
<dbReference type="GO" id="GO:0015074">
    <property type="term" value="P:DNA integration"/>
    <property type="evidence" value="ECO:0007669"/>
    <property type="project" value="UniProtKB-KW"/>
</dbReference>
<proteinExistence type="predicted"/>
<dbReference type="EMBL" id="BKCJ010004202">
    <property type="protein sequence ID" value="GEU59618.1"/>
    <property type="molecule type" value="Genomic_DNA"/>
</dbReference>
<dbReference type="InterPro" id="IPR012337">
    <property type="entry name" value="RNaseH-like_sf"/>
</dbReference>
<evidence type="ECO:0000256" key="3">
    <source>
        <dbReference type="ARBA" id="ARBA00022759"/>
    </source>
</evidence>
<evidence type="ECO:0000256" key="11">
    <source>
        <dbReference type="SAM" id="MobiDB-lite"/>
    </source>
</evidence>
<dbReference type="SUPFAM" id="SSF53098">
    <property type="entry name" value="Ribonuclease H-like"/>
    <property type="match status" value="1"/>
</dbReference>
<comment type="caution">
    <text evidence="12">The sequence shown here is derived from an EMBL/GenBank/DDBJ whole genome shotgun (WGS) entry which is preliminary data.</text>
</comment>
<keyword evidence="8" id="KW-0808">Transferase</keyword>
<organism evidence="12">
    <name type="scientific">Tanacetum cinerariifolium</name>
    <name type="common">Dalmatian daisy</name>
    <name type="synonym">Chrysanthemum cinerariifolium</name>
    <dbReference type="NCBI Taxonomy" id="118510"/>
    <lineage>
        <taxon>Eukaryota</taxon>
        <taxon>Viridiplantae</taxon>
        <taxon>Streptophyta</taxon>
        <taxon>Embryophyta</taxon>
        <taxon>Tracheophyta</taxon>
        <taxon>Spermatophyta</taxon>
        <taxon>Magnoliopsida</taxon>
        <taxon>eudicotyledons</taxon>
        <taxon>Gunneridae</taxon>
        <taxon>Pentapetalae</taxon>
        <taxon>asterids</taxon>
        <taxon>campanulids</taxon>
        <taxon>Asterales</taxon>
        <taxon>Asteraceae</taxon>
        <taxon>Asteroideae</taxon>
        <taxon>Anthemideae</taxon>
        <taxon>Anthemidinae</taxon>
        <taxon>Tanacetum</taxon>
    </lineage>
</organism>
<keyword evidence="4" id="KW-0378">Hydrolase</keyword>
<keyword evidence="6" id="KW-0229">DNA integration</keyword>
<keyword evidence="10" id="KW-0175">Coiled coil</keyword>
<feature type="coiled-coil region" evidence="10">
    <location>
        <begin position="535"/>
        <end position="562"/>
    </location>
</feature>
<dbReference type="GO" id="GO:0004519">
    <property type="term" value="F:endonuclease activity"/>
    <property type="evidence" value="ECO:0007669"/>
    <property type="project" value="UniProtKB-KW"/>
</dbReference>
<evidence type="ECO:0000256" key="2">
    <source>
        <dbReference type="ARBA" id="ARBA00022723"/>
    </source>
</evidence>